<evidence type="ECO:0000313" key="3">
    <source>
        <dbReference type="Proteomes" id="UP001455709"/>
    </source>
</evidence>
<gene>
    <name evidence="2" type="ORF">ABGV49_10660</name>
</gene>
<organism evidence="2 3">
    <name type="scientific">Chromobacterium vaccinii</name>
    <dbReference type="NCBI Taxonomy" id="1108595"/>
    <lineage>
        <taxon>Bacteria</taxon>
        <taxon>Pseudomonadati</taxon>
        <taxon>Pseudomonadota</taxon>
        <taxon>Betaproteobacteria</taxon>
        <taxon>Neisseriales</taxon>
        <taxon>Chromobacteriaceae</taxon>
        <taxon>Chromobacterium</taxon>
    </lineage>
</organism>
<feature type="transmembrane region" description="Helical" evidence="1">
    <location>
        <begin position="78"/>
        <end position="97"/>
    </location>
</feature>
<dbReference type="RefSeq" id="WP_347370675.1">
    <property type="nucleotide sequence ID" value="NZ_JBDOJC010000001.1"/>
</dbReference>
<evidence type="ECO:0000256" key="1">
    <source>
        <dbReference type="SAM" id="Phobius"/>
    </source>
</evidence>
<keyword evidence="1" id="KW-0812">Transmembrane</keyword>
<evidence type="ECO:0000313" key="2">
    <source>
        <dbReference type="EMBL" id="MEO2217516.1"/>
    </source>
</evidence>
<proteinExistence type="predicted"/>
<sequence>MANLIKRFFIWMFFINAALLLSLPFIVKDWRGSCFVEWGISAGMLFSAAWLVPVNIIASIVVFVRFGIWKGIYSAKIGFLHLAVSGVVAVIAVSPLLKGALYCSKGMVSKNPAFLYLHLLLIEEAFLICFVMFLVAFISIVRKCHA</sequence>
<keyword evidence="3" id="KW-1185">Reference proteome</keyword>
<comment type="caution">
    <text evidence="2">The sequence shown here is derived from an EMBL/GenBank/DDBJ whole genome shotgun (WGS) entry which is preliminary data.</text>
</comment>
<accession>A0ABV0FBQ7</accession>
<protein>
    <submittedName>
        <fullName evidence="2">Uncharacterized protein</fullName>
    </submittedName>
</protein>
<feature type="transmembrane region" description="Helical" evidence="1">
    <location>
        <begin position="7"/>
        <end position="27"/>
    </location>
</feature>
<keyword evidence="1" id="KW-0472">Membrane</keyword>
<name>A0ABV0FBQ7_9NEIS</name>
<reference evidence="2 3" key="1">
    <citation type="submission" date="2024-05" db="EMBL/GenBank/DDBJ databases">
        <authorList>
            <person name="De Oliveira J.P."/>
            <person name="Noriler S.A."/>
            <person name="De Oliveira A.G."/>
            <person name="Sipoli D.S."/>
        </authorList>
    </citation>
    <scope>NUCLEOTIDE SEQUENCE [LARGE SCALE GENOMIC DNA]</scope>
    <source>
        <strain evidence="2 3">LABIM189</strain>
    </source>
</reference>
<feature type="transmembrane region" description="Helical" evidence="1">
    <location>
        <begin position="39"/>
        <end position="66"/>
    </location>
</feature>
<feature type="transmembrane region" description="Helical" evidence="1">
    <location>
        <begin position="117"/>
        <end position="141"/>
    </location>
</feature>
<keyword evidence="1" id="KW-1133">Transmembrane helix</keyword>
<dbReference type="Proteomes" id="UP001455709">
    <property type="component" value="Unassembled WGS sequence"/>
</dbReference>
<dbReference type="EMBL" id="JBDOJC010000001">
    <property type="protein sequence ID" value="MEO2217516.1"/>
    <property type="molecule type" value="Genomic_DNA"/>
</dbReference>